<gene>
    <name evidence="8" type="ORF">NON19_00520</name>
</gene>
<protein>
    <submittedName>
        <fullName evidence="8">MFS transporter</fullName>
    </submittedName>
</protein>
<dbReference type="InterPro" id="IPR036259">
    <property type="entry name" value="MFS_trans_sf"/>
</dbReference>
<evidence type="ECO:0000256" key="6">
    <source>
        <dbReference type="SAM" id="Phobius"/>
    </source>
</evidence>
<sequence length="241" mass="24104">MVDGYTLVFACLMLLCGALGDRFGHRRAFLAGLVVFTVASAACGAATSAWQLIAARLLQGAGAALMVPASLALLRAAYPEPAARARAFGVWGAVSGLGAAAGPVIGGLAVWGVSWRAVFLVNIPFGLLATALTWRCVPAPRPHPGARLRLPVQLLGVAALAALTTALNGGGTRGWTDPLVLGCLGGAAAAGGTCAVLLRPSADEARPSRAQRRGLTGAATVGLLLNLGAVTAAVTAPGRRG</sequence>
<proteinExistence type="predicted"/>
<feature type="transmembrane region" description="Helical" evidence="6">
    <location>
        <begin position="179"/>
        <end position="198"/>
    </location>
</feature>
<dbReference type="PROSITE" id="PS50850">
    <property type="entry name" value="MFS"/>
    <property type="match status" value="1"/>
</dbReference>
<dbReference type="CDD" id="cd17321">
    <property type="entry name" value="MFS_MMR_MDR_like"/>
    <property type="match status" value="1"/>
</dbReference>
<evidence type="ECO:0000313" key="9">
    <source>
        <dbReference type="Proteomes" id="UP001206206"/>
    </source>
</evidence>
<name>A0ABT1P599_9ACTN</name>
<keyword evidence="5" id="KW-0046">Antibiotic resistance</keyword>
<feature type="transmembrane region" description="Helical" evidence="6">
    <location>
        <begin position="117"/>
        <end position="136"/>
    </location>
</feature>
<evidence type="ECO:0000256" key="1">
    <source>
        <dbReference type="ARBA" id="ARBA00004651"/>
    </source>
</evidence>
<feature type="transmembrane region" description="Helical" evidence="6">
    <location>
        <begin position="218"/>
        <end position="236"/>
    </location>
</feature>
<evidence type="ECO:0000256" key="4">
    <source>
        <dbReference type="ARBA" id="ARBA00023136"/>
    </source>
</evidence>
<keyword evidence="4 6" id="KW-0472">Membrane</keyword>
<evidence type="ECO:0000259" key="7">
    <source>
        <dbReference type="PROSITE" id="PS50850"/>
    </source>
</evidence>
<keyword evidence="2 6" id="KW-0812">Transmembrane</keyword>
<dbReference type="SUPFAM" id="SSF103473">
    <property type="entry name" value="MFS general substrate transporter"/>
    <property type="match status" value="1"/>
</dbReference>
<keyword evidence="3 6" id="KW-1133">Transmembrane helix</keyword>
<dbReference type="Pfam" id="PF07690">
    <property type="entry name" value="MFS_1"/>
    <property type="match status" value="1"/>
</dbReference>
<feature type="domain" description="Major facilitator superfamily (MFS) profile" evidence="7">
    <location>
        <begin position="1"/>
        <end position="241"/>
    </location>
</feature>
<accession>A0ABT1P599</accession>
<dbReference type="RefSeq" id="WP_255924489.1">
    <property type="nucleotide sequence ID" value="NZ_JANFNH010000001.1"/>
</dbReference>
<organism evidence="8 9">
    <name type="scientific">Streptantibioticus rubrisoli</name>
    <dbReference type="NCBI Taxonomy" id="1387313"/>
    <lineage>
        <taxon>Bacteria</taxon>
        <taxon>Bacillati</taxon>
        <taxon>Actinomycetota</taxon>
        <taxon>Actinomycetes</taxon>
        <taxon>Kitasatosporales</taxon>
        <taxon>Streptomycetaceae</taxon>
        <taxon>Streptantibioticus</taxon>
    </lineage>
</organism>
<feature type="transmembrane region" description="Helical" evidence="6">
    <location>
        <begin position="148"/>
        <end position="167"/>
    </location>
</feature>
<dbReference type="InterPro" id="IPR001958">
    <property type="entry name" value="Tet-R_TetA/multi-R_MdtG-like"/>
</dbReference>
<feature type="transmembrane region" description="Helical" evidence="6">
    <location>
        <begin position="30"/>
        <end position="51"/>
    </location>
</feature>
<evidence type="ECO:0000313" key="8">
    <source>
        <dbReference type="EMBL" id="MCQ4040539.1"/>
    </source>
</evidence>
<comment type="caution">
    <text evidence="8">The sequence shown here is derived from an EMBL/GenBank/DDBJ whole genome shotgun (WGS) entry which is preliminary data.</text>
</comment>
<dbReference type="EMBL" id="JANFNH010000001">
    <property type="protein sequence ID" value="MCQ4040539.1"/>
    <property type="molecule type" value="Genomic_DNA"/>
</dbReference>
<evidence type="ECO:0000256" key="5">
    <source>
        <dbReference type="ARBA" id="ARBA00023251"/>
    </source>
</evidence>
<keyword evidence="9" id="KW-1185">Reference proteome</keyword>
<dbReference type="PRINTS" id="PR01035">
    <property type="entry name" value="TCRTETA"/>
</dbReference>
<feature type="transmembrane region" description="Helical" evidence="6">
    <location>
        <begin position="57"/>
        <end position="78"/>
    </location>
</feature>
<evidence type="ECO:0000256" key="2">
    <source>
        <dbReference type="ARBA" id="ARBA00022692"/>
    </source>
</evidence>
<evidence type="ECO:0000256" key="3">
    <source>
        <dbReference type="ARBA" id="ARBA00022989"/>
    </source>
</evidence>
<dbReference type="InterPro" id="IPR020846">
    <property type="entry name" value="MFS_dom"/>
</dbReference>
<feature type="transmembrane region" description="Helical" evidence="6">
    <location>
        <begin position="90"/>
        <end position="111"/>
    </location>
</feature>
<dbReference type="Gene3D" id="1.20.1720.10">
    <property type="entry name" value="Multidrug resistance protein D"/>
    <property type="match status" value="1"/>
</dbReference>
<dbReference type="PANTHER" id="PTHR42718">
    <property type="entry name" value="MAJOR FACILITATOR SUPERFAMILY MULTIDRUG TRANSPORTER MFSC"/>
    <property type="match status" value="1"/>
</dbReference>
<dbReference type="Proteomes" id="UP001206206">
    <property type="component" value="Unassembled WGS sequence"/>
</dbReference>
<comment type="subcellular location">
    <subcellularLocation>
        <location evidence="1">Cell membrane</location>
        <topology evidence="1">Multi-pass membrane protein</topology>
    </subcellularLocation>
</comment>
<reference evidence="8 9" key="1">
    <citation type="submission" date="2022-06" db="EMBL/GenBank/DDBJ databases">
        <title>Draft genome sequence of type strain Streptomyces rubrisoli DSM 42083.</title>
        <authorList>
            <person name="Duangmal K."/>
            <person name="Klaysubun C."/>
        </authorList>
    </citation>
    <scope>NUCLEOTIDE SEQUENCE [LARGE SCALE GENOMIC DNA]</scope>
    <source>
        <strain evidence="8 9">DSM 42083</strain>
    </source>
</reference>
<dbReference type="InterPro" id="IPR011701">
    <property type="entry name" value="MFS"/>
</dbReference>
<feature type="transmembrane region" description="Helical" evidence="6">
    <location>
        <begin position="6"/>
        <end position="23"/>
    </location>
</feature>
<dbReference type="PANTHER" id="PTHR42718:SF42">
    <property type="entry name" value="EXPORT PROTEIN"/>
    <property type="match status" value="1"/>
</dbReference>